<keyword evidence="2 4" id="KW-0195">Cyclin</keyword>
<reference evidence="8" key="1">
    <citation type="submission" date="2023-03" db="EMBL/GenBank/DDBJ databases">
        <title>Massive genome expansion in bonnet fungi (Mycena s.s.) driven by repeated elements and novel gene families across ecological guilds.</title>
        <authorList>
            <consortium name="Lawrence Berkeley National Laboratory"/>
            <person name="Harder C.B."/>
            <person name="Miyauchi S."/>
            <person name="Viragh M."/>
            <person name="Kuo A."/>
            <person name="Thoen E."/>
            <person name="Andreopoulos B."/>
            <person name="Lu D."/>
            <person name="Skrede I."/>
            <person name="Drula E."/>
            <person name="Henrissat B."/>
            <person name="Morin E."/>
            <person name="Kohler A."/>
            <person name="Barry K."/>
            <person name="LaButti K."/>
            <person name="Morin E."/>
            <person name="Salamov A."/>
            <person name="Lipzen A."/>
            <person name="Mereny Z."/>
            <person name="Hegedus B."/>
            <person name="Baldrian P."/>
            <person name="Stursova M."/>
            <person name="Weitz H."/>
            <person name="Taylor A."/>
            <person name="Grigoriev I.V."/>
            <person name="Nagy L.G."/>
            <person name="Martin F."/>
            <person name="Kauserud H."/>
        </authorList>
    </citation>
    <scope>NUCLEOTIDE SEQUENCE</scope>
    <source>
        <strain evidence="8">9284</strain>
    </source>
</reference>
<comment type="similarity">
    <text evidence="4">Belongs to the cyclin family.</text>
</comment>
<sequence length="535" mass="60444">MASRIPIRRARPGTAAGPENENLSVRPSHAASRAKVLGRAGLATKTAPVAAATDATTKEREAQPSSAKRKREALREMTEARNRSRVEGVENGKGKAVEGRKIVGLPKKSTATTARVPLRTVPPADEKARQAVIVEHPAAEENVSHLRRLSSTRSLIPVLQPRVVDLDDVDEPSSKRQRTSSVGPEELDEIAAELCADDDDEEAEVEADPDGDLWDDLDADDEDPTMASEYVQDIHQYLRQAELDTMPNPRYMVSQPKLTWEMRGMLNEWLLQVHSRFRLTQETLFLTVNLIDRFLSARVISPSKIQLVGMACMLIASKFEETVSPAVVNFIQVSEGTYTAADMLQAEQHILRTLEWNLRYPSPVNFLRRISKVDDFEPQARTVAKFLAEISIIDHHFMAAPPSLIAAASMWLARLSLDHETWTPNHAHYSMYRESELIPVANHMVRYLLQPMKHEAFYKKYAGKKNMKVSVYMRHWALTRWDEGTKVDLALALGDLKREIRQQRRLRAVRKAAETEKDVHPSEDTIDLDEEEDVE</sequence>
<dbReference type="Pfam" id="PF02984">
    <property type="entry name" value="Cyclin_C"/>
    <property type="match status" value="1"/>
</dbReference>
<dbReference type="PIRSF" id="PIRSF001771">
    <property type="entry name" value="Cyclin_A_B_D_E"/>
    <property type="match status" value="1"/>
</dbReference>
<evidence type="ECO:0000256" key="1">
    <source>
        <dbReference type="ARBA" id="ARBA00022618"/>
    </source>
</evidence>
<dbReference type="AlphaFoldDB" id="A0AAD7C4X1"/>
<dbReference type="SMART" id="SM01332">
    <property type="entry name" value="Cyclin_C"/>
    <property type="match status" value="1"/>
</dbReference>
<dbReference type="PANTHER" id="PTHR10177">
    <property type="entry name" value="CYCLINS"/>
    <property type="match status" value="1"/>
</dbReference>
<accession>A0AAD7C4X1</accession>
<feature type="domain" description="Cyclin-like" evidence="6">
    <location>
        <begin position="268"/>
        <end position="352"/>
    </location>
</feature>
<feature type="compositionally biased region" description="Low complexity" evidence="5">
    <location>
        <begin position="40"/>
        <end position="55"/>
    </location>
</feature>
<evidence type="ECO:0000256" key="2">
    <source>
        <dbReference type="ARBA" id="ARBA00023127"/>
    </source>
</evidence>
<dbReference type="EMBL" id="JARKIF010000005">
    <property type="protein sequence ID" value="KAJ7638908.1"/>
    <property type="molecule type" value="Genomic_DNA"/>
</dbReference>
<comment type="caution">
    <text evidence="8">The sequence shown here is derived from an EMBL/GenBank/DDBJ whole genome shotgun (WGS) entry which is preliminary data.</text>
</comment>
<dbReference type="GO" id="GO:0051301">
    <property type="term" value="P:cell division"/>
    <property type="evidence" value="ECO:0007669"/>
    <property type="project" value="UniProtKB-KW"/>
</dbReference>
<feature type="domain" description="Cyclin C-terminal" evidence="7">
    <location>
        <begin position="361"/>
        <end position="475"/>
    </location>
</feature>
<feature type="domain" description="Cyclin-like" evidence="6">
    <location>
        <begin position="365"/>
        <end position="446"/>
    </location>
</feature>
<keyword evidence="1" id="KW-0132">Cell division</keyword>
<dbReference type="Proteomes" id="UP001221142">
    <property type="component" value="Unassembled WGS sequence"/>
</dbReference>
<keyword evidence="3" id="KW-0131">Cell cycle</keyword>
<protein>
    <submittedName>
        <fullName evidence="8">G2/mitotic-specific cyclin cdc13</fullName>
    </submittedName>
</protein>
<dbReference type="InterPro" id="IPR039361">
    <property type="entry name" value="Cyclin"/>
</dbReference>
<keyword evidence="9" id="KW-1185">Reference proteome</keyword>
<dbReference type="InterPro" id="IPR006671">
    <property type="entry name" value="Cyclin_N"/>
</dbReference>
<evidence type="ECO:0000313" key="9">
    <source>
        <dbReference type="Proteomes" id="UP001221142"/>
    </source>
</evidence>
<evidence type="ECO:0000259" key="7">
    <source>
        <dbReference type="SMART" id="SM01332"/>
    </source>
</evidence>
<feature type="compositionally biased region" description="Basic residues" evidence="5">
    <location>
        <begin position="1"/>
        <end position="11"/>
    </location>
</feature>
<feature type="region of interest" description="Disordered" evidence="5">
    <location>
        <begin position="1"/>
        <end position="104"/>
    </location>
</feature>
<organism evidence="8 9">
    <name type="scientific">Roridomyces roridus</name>
    <dbReference type="NCBI Taxonomy" id="1738132"/>
    <lineage>
        <taxon>Eukaryota</taxon>
        <taxon>Fungi</taxon>
        <taxon>Dikarya</taxon>
        <taxon>Basidiomycota</taxon>
        <taxon>Agaricomycotina</taxon>
        <taxon>Agaricomycetes</taxon>
        <taxon>Agaricomycetidae</taxon>
        <taxon>Agaricales</taxon>
        <taxon>Marasmiineae</taxon>
        <taxon>Mycenaceae</taxon>
        <taxon>Roridomyces</taxon>
    </lineage>
</organism>
<dbReference type="InterPro" id="IPR048258">
    <property type="entry name" value="Cyclins_cyclin-box"/>
</dbReference>
<name>A0AAD7C4X1_9AGAR</name>
<feature type="compositionally biased region" description="Acidic residues" evidence="5">
    <location>
        <begin position="524"/>
        <end position="535"/>
    </location>
</feature>
<dbReference type="InterPro" id="IPR036915">
    <property type="entry name" value="Cyclin-like_sf"/>
</dbReference>
<dbReference type="FunFam" id="1.10.472.10:FF:000001">
    <property type="entry name" value="G2/mitotic-specific cyclin"/>
    <property type="match status" value="1"/>
</dbReference>
<dbReference type="Pfam" id="PF00134">
    <property type="entry name" value="Cyclin_N"/>
    <property type="match status" value="1"/>
</dbReference>
<gene>
    <name evidence="8" type="ORF">FB45DRAFT_787410</name>
</gene>
<dbReference type="GO" id="GO:0044772">
    <property type="term" value="P:mitotic cell cycle phase transition"/>
    <property type="evidence" value="ECO:0007669"/>
    <property type="project" value="InterPro"/>
</dbReference>
<dbReference type="InterPro" id="IPR013763">
    <property type="entry name" value="Cyclin-like_dom"/>
</dbReference>
<dbReference type="SMART" id="SM00385">
    <property type="entry name" value="CYCLIN"/>
    <property type="match status" value="2"/>
</dbReference>
<dbReference type="PROSITE" id="PS00292">
    <property type="entry name" value="CYCLINS"/>
    <property type="match status" value="1"/>
</dbReference>
<dbReference type="CDD" id="cd20512">
    <property type="entry name" value="CYCLIN_CLBs_yeast_rpt2"/>
    <property type="match status" value="1"/>
</dbReference>
<evidence type="ECO:0000256" key="3">
    <source>
        <dbReference type="ARBA" id="ARBA00023306"/>
    </source>
</evidence>
<dbReference type="Gene3D" id="1.10.472.10">
    <property type="entry name" value="Cyclin-like"/>
    <property type="match status" value="2"/>
</dbReference>
<proteinExistence type="inferred from homology"/>
<feature type="region of interest" description="Disordered" evidence="5">
    <location>
        <begin position="510"/>
        <end position="535"/>
    </location>
</feature>
<dbReference type="SUPFAM" id="SSF47954">
    <property type="entry name" value="Cyclin-like"/>
    <property type="match status" value="2"/>
</dbReference>
<evidence type="ECO:0000256" key="4">
    <source>
        <dbReference type="RuleBase" id="RU000383"/>
    </source>
</evidence>
<feature type="compositionally biased region" description="Basic and acidic residues" evidence="5">
    <location>
        <begin position="511"/>
        <end position="523"/>
    </location>
</feature>
<dbReference type="InterPro" id="IPR004367">
    <property type="entry name" value="Cyclin_C-dom"/>
</dbReference>
<dbReference type="InterPro" id="IPR046965">
    <property type="entry name" value="Cyclin_A/B-like"/>
</dbReference>
<evidence type="ECO:0000256" key="5">
    <source>
        <dbReference type="SAM" id="MobiDB-lite"/>
    </source>
</evidence>
<evidence type="ECO:0000259" key="6">
    <source>
        <dbReference type="SMART" id="SM00385"/>
    </source>
</evidence>
<evidence type="ECO:0000313" key="8">
    <source>
        <dbReference type="EMBL" id="KAJ7638908.1"/>
    </source>
</evidence>
<dbReference type="GO" id="GO:0016538">
    <property type="term" value="F:cyclin-dependent protein serine/threonine kinase regulator activity"/>
    <property type="evidence" value="ECO:0007669"/>
    <property type="project" value="InterPro"/>
</dbReference>
<feature type="compositionally biased region" description="Basic and acidic residues" evidence="5">
    <location>
        <begin position="73"/>
        <end position="101"/>
    </location>
</feature>